<evidence type="ECO:0000313" key="2">
    <source>
        <dbReference type="Proteomes" id="UP000183299"/>
    </source>
</evidence>
<dbReference type="STRING" id="576117.SAMN04488138_11948"/>
<dbReference type="GeneID" id="98666675"/>
<protein>
    <recommendedName>
        <fullName evidence="3">TnsA endonuclease N terminal</fullName>
    </recommendedName>
</protein>
<dbReference type="Proteomes" id="UP000183299">
    <property type="component" value="Unassembled WGS sequence"/>
</dbReference>
<evidence type="ECO:0008006" key="3">
    <source>
        <dbReference type="Google" id="ProtNLM"/>
    </source>
</evidence>
<proteinExistence type="predicted"/>
<sequence length="269" mass="29758">MAAPFQSYTIDVAPDPAIPAYASMAGMAGALGKNRSVELGYENLDRLLPYDGIRNVVHRSNSAKTGALVGRTEEDSNLSRVVGFESGLERAVAISALIHPNTFGLKCQPRHFGFEQKVDDVGSNTLDFLVTLRNGQKTYLYVKNDDSLGRTKQALICEQIRLQLPEGCGFAVVSEASFSPQLRGNNERIFLAKRFPDPEADARLVEVLEDIIDKPKFTIEELVIRGVGPRDKAEQGRMFDAVLRAIADFRLFADKKRLIDYPTVVGRPE</sequence>
<dbReference type="RefSeq" id="WP_197418786.1">
    <property type="nucleotide sequence ID" value="NZ_FORY01000019.1"/>
</dbReference>
<gene>
    <name evidence="1" type="ORF">SAMN04488138_11948</name>
</gene>
<keyword evidence="2" id="KW-1185">Reference proteome</keyword>
<dbReference type="EMBL" id="FORY01000019">
    <property type="protein sequence ID" value="SFK01193.1"/>
    <property type="molecule type" value="Genomic_DNA"/>
</dbReference>
<organism evidence="1 2">
    <name type="scientific">Celeribacter halophilus</name>
    <dbReference type="NCBI Taxonomy" id="576117"/>
    <lineage>
        <taxon>Bacteria</taxon>
        <taxon>Pseudomonadati</taxon>
        <taxon>Pseudomonadota</taxon>
        <taxon>Alphaproteobacteria</taxon>
        <taxon>Rhodobacterales</taxon>
        <taxon>Roseobacteraceae</taxon>
        <taxon>Celeribacter</taxon>
    </lineage>
</organism>
<evidence type="ECO:0000313" key="1">
    <source>
        <dbReference type="EMBL" id="SFK01193.1"/>
    </source>
</evidence>
<accession>A0A1I3W1Y7</accession>
<reference evidence="1 2" key="1">
    <citation type="submission" date="2016-10" db="EMBL/GenBank/DDBJ databases">
        <authorList>
            <person name="de Groot N.N."/>
        </authorList>
    </citation>
    <scope>NUCLEOTIDE SEQUENCE [LARGE SCALE GENOMIC DNA]</scope>
    <source>
        <strain evidence="1 2">CGMCC 1.8891</strain>
    </source>
</reference>
<name>A0A1I3W1Y7_9RHOB</name>
<dbReference type="AlphaFoldDB" id="A0A1I3W1Y7"/>